<dbReference type="Gene3D" id="1.10.510.10">
    <property type="entry name" value="Transferase(Phosphotransferase) domain 1"/>
    <property type="match status" value="1"/>
</dbReference>
<proteinExistence type="predicted"/>
<dbReference type="InterPro" id="IPR017441">
    <property type="entry name" value="Protein_kinase_ATP_BS"/>
</dbReference>
<dbReference type="Gene3D" id="3.30.200.20">
    <property type="entry name" value="Phosphorylase Kinase, domain 1"/>
    <property type="match status" value="1"/>
</dbReference>
<reference evidence="2" key="1">
    <citation type="submission" date="2015-04" db="UniProtKB">
        <authorList>
            <consortium name="EnsemblPlants"/>
        </authorList>
    </citation>
    <scope>IDENTIFICATION</scope>
</reference>
<dbReference type="PANTHER" id="PTHR45631:SF211">
    <property type="entry name" value="OS02G0151100 PROTEIN"/>
    <property type="match status" value="1"/>
</dbReference>
<evidence type="ECO:0008006" key="4">
    <source>
        <dbReference type="Google" id="ProtNLM"/>
    </source>
</evidence>
<evidence type="ECO:0000313" key="3">
    <source>
        <dbReference type="Proteomes" id="UP000026962"/>
    </source>
</evidence>
<dbReference type="InterPro" id="IPR011009">
    <property type="entry name" value="Kinase-like_dom_sf"/>
</dbReference>
<feature type="binding site" evidence="1">
    <location>
        <position position="60"/>
    </location>
    <ligand>
        <name>ATP</name>
        <dbReference type="ChEBI" id="CHEBI:30616"/>
    </ligand>
</feature>
<dbReference type="eggNOG" id="ENOG502QQCZ">
    <property type="taxonomic scope" value="Eukaryota"/>
</dbReference>
<dbReference type="PANTHER" id="PTHR45631">
    <property type="entry name" value="OS07G0107800 PROTEIN-RELATED"/>
    <property type="match status" value="1"/>
</dbReference>
<name>A0A0E0JVK9_ORYPU</name>
<keyword evidence="1" id="KW-0067">ATP-binding</keyword>
<dbReference type="Proteomes" id="UP000026962">
    <property type="component" value="Chromosome 2"/>
</dbReference>
<sequence length="182" mass="20028">MSAKRRAAGPTHESALLESKEFSYRGLKHITNNFSQQVGKGGFGAVFLGYLENGNPVAVKVRSESSSQGSEEFLVEVLVIFNLKKFFGVVLLELITGRPPVVPIDESVSIHIGEFVHQSLDHGSIESIVDARMGGRGNDINSVWKVADLALHCKQEVSRERPTMTEVVAQLKESLELGSHWR</sequence>
<accession>A0A0E0JVK9</accession>
<dbReference type="SUPFAM" id="SSF56112">
    <property type="entry name" value="Protein kinase-like (PK-like)"/>
    <property type="match status" value="2"/>
</dbReference>
<keyword evidence="3" id="KW-1185">Reference proteome</keyword>
<dbReference type="HOGENOM" id="CLU_1484302_0_0_1"/>
<dbReference type="Gramene" id="OPUNC02G03180.1">
    <property type="protein sequence ID" value="OPUNC02G03180.1"/>
    <property type="gene ID" value="OPUNC02G03180"/>
</dbReference>
<reference evidence="2" key="2">
    <citation type="submission" date="2018-05" db="EMBL/GenBank/DDBJ databases">
        <title>OpunRS2 (Oryza punctata Reference Sequence Version 2).</title>
        <authorList>
            <person name="Zhang J."/>
            <person name="Kudrna D."/>
            <person name="Lee S."/>
            <person name="Talag J."/>
            <person name="Welchert J."/>
            <person name="Wing R.A."/>
        </authorList>
    </citation>
    <scope>NUCLEOTIDE SEQUENCE [LARGE SCALE GENOMIC DNA]</scope>
</reference>
<evidence type="ECO:0000313" key="2">
    <source>
        <dbReference type="EnsemblPlants" id="OPUNC02G03180.1"/>
    </source>
</evidence>
<dbReference type="PROSITE" id="PS00107">
    <property type="entry name" value="PROTEIN_KINASE_ATP"/>
    <property type="match status" value="1"/>
</dbReference>
<dbReference type="EnsemblPlants" id="OPUNC02G03180.1">
    <property type="protein sequence ID" value="OPUNC02G03180.1"/>
    <property type="gene ID" value="OPUNC02G03180"/>
</dbReference>
<dbReference type="GO" id="GO:0005524">
    <property type="term" value="F:ATP binding"/>
    <property type="evidence" value="ECO:0007669"/>
    <property type="project" value="UniProtKB-UniRule"/>
</dbReference>
<dbReference type="STRING" id="4537.A0A0E0JVK9"/>
<keyword evidence="1" id="KW-0547">Nucleotide-binding</keyword>
<dbReference type="AlphaFoldDB" id="A0A0E0JVK9"/>
<protein>
    <recommendedName>
        <fullName evidence="4">Protein kinase domain-containing protein</fullName>
    </recommendedName>
</protein>
<evidence type="ECO:0000256" key="1">
    <source>
        <dbReference type="PROSITE-ProRule" id="PRU10141"/>
    </source>
</evidence>
<organism evidence="2">
    <name type="scientific">Oryza punctata</name>
    <name type="common">Red rice</name>
    <dbReference type="NCBI Taxonomy" id="4537"/>
    <lineage>
        <taxon>Eukaryota</taxon>
        <taxon>Viridiplantae</taxon>
        <taxon>Streptophyta</taxon>
        <taxon>Embryophyta</taxon>
        <taxon>Tracheophyta</taxon>
        <taxon>Spermatophyta</taxon>
        <taxon>Magnoliopsida</taxon>
        <taxon>Liliopsida</taxon>
        <taxon>Poales</taxon>
        <taxon>Poaceae</taxon>
        <taxon>BOP clade</taxon>
        <taxon>Oryzoideae</taxon>
        <taxon>Oryzeae</taxon>
        <taxon>Oryzinae</taxon>
        <taxon>Oryza</taxon>
    </lineage>
</organism>
<dbReference type="OMA" id="CNERYAT"/>